<gene>
    <name evidence="1" type="ORF">DPMN_085125</name>
</gene>
<comment type="caution">
    <text evidence="1">The sequence shown here is derived from an EMBL/GenBank/DDBJ whole genome shotgun (WGS) entry which is preliminary data.</text>
</comment>
<evidence type="ECO:0000313" key="2">
    <source>
        <dbReference type="Proteomes" id="UP000828390"/>
    </source>
</evidence>
<proteinExistence type="predicted"/>
<reference evidence="1" key="1">
    <citation type="journal article" date="2019" name="bioRxiv">
        <title>The Genome of the Zebra Mussel, Dreissena polymorpha: A Resource for Invasive Species Research.</title>
        <authorList>
            <person name="McCartney M.A."/>
            <person name="Auch B."/>
            <person name="Kono T."/>
            <person name="Mallez S."/>
            <person name="Zhang Y."/>
            <person name="Obille A."/>
            <person name="Becker A."/>
            <person name="Abrahante J.E."/>
            <person name="Garbe J."/>
            <person name="Badalamenti J.P."/>
            <person name="Herman A."/>
            <person name="Mangelson H."/>
            <person name="Liachko I."/>
            <person name="Sullivan S."/>
            <person name="Sone E.D."/>
            <person name="Koren S."/>
            <person name="Silverstein K.A.T."/>
            <person name="Beckman K.B."/>
            <person name="Gohl D.M."/>
        </authorList>
    </citation>
    <scope>NUCLEOTIDE SEQUENCE</scope>
    <source>
        <strain evidence="1">Duluth1</strain>
        <tissue evidence="1">Whole animal</tissue>
    </source>
</reference>
<evidence type="ECO:0000313" key="1">
    <source>
        <dbReference type="EMBL" id="KAH3697620.1"/>
    </source>
</evidence>
<dbReference type="Proteomes" id="UP000828390">
    <property type="component" value="Unassembled WGS sequence"/>
</dbReference>
<organism evidence="1 2">
    <name type="scientific">Dreissena polymorpha</name>
    <name type="common">Zebra mussel</name>
    <name type="synonym">Mytilus polymorpha</name>
    <dbReference type="NCBI Taxonomy" id="45954"/>
    <lineage>
        <taxon>Eukaryota</taxon>
        <taxon>Metazoa</taxon>
        <taxon>Spiralia</taxon>
        <taxon>Lophotrochozoa</taxon>
        <taxon>Mollusca</taxon>
        <taxon>Bivalvia</taxon>
        <taxon>Autobranchia</taxon>
        <taxon>Heteroconchia</taxon>
        <taxon>Euheterodonta</taxon>
        <taxon>Imparidentia</taxon>
        <taxon>Neoheterodontei</taxon>
        <taxon>Myida</taxon>
        <taxon>Dreissenoidea</taxon>
        <taxon>Dreissenidae</taxon>
        <taxon>Dreissena</taxon>
    </lineage>
</organism>
<accession>A0A9D3YFL4</accession>
<dbReference type="EMBL" id="JAIWYP010000016">
    <property type="protein sequence ID" value="KAH3697620.1"/>
    <property type="molecule type" value="Genomic_DNA"/>
</dbReference>
<sequence>MTSTPCGSSCGQYAGLCHEPNSPIPEVMSPPKEPLTVAHTKVMPLRAVSSSLP</sequence>
<name>A0A9D3YFL4_DREPO</name>
<reference evidence="1" key="2">
    <citation type="submission" date="2020-11" db="EMBL/GenBank/DDBJ databases">
        <authorList>
            <person name="McCartney M.A."/>
            <person name="Auch B."/>
            <person name="Kono T."/>
            <person name="Mallez S."/>
            <person name="Becker A."/>
            <person name="Gohl D.M."/>
            <person name="Silverstein K.A.T."/>
            <person name="Koren S."/>
            <person name="Bechman K.B."/>
            <person name="Herman A."/>
            <person name="Abrahante J.E."/>
            <person name="Garbe J."/>
        </authorList>
    </citation>
    <scope>NUCLEOTIDE SEQUENCE</scope>
    <source>
        <strain evidence="1">Duluth1</strain>
        <tissue evidence="1">Whole animal</tissue>
    </source>
</reference>
<protein>
    <submittedName>
        <fullName evidence="1">Uncharacterized protein</fullName>
    </submittedName>
</protein>
<keyword evidence="2" id="KW-1185">Reference proteome</keyword>
<dbReference type="AlphaFoldDB" id="A0A9D3YFL4"/>